<proteinExistence type="predicted"/>
<reference evidence="1" key="1">
    <citation type="journal article" date="2020" name="New Phytol.">
        <title>Comparative genomics reveals dynamic genome evolution in host specialist ectomycorrhizal fungi.</title>
        <authorList>
            <person name="Lofgren L.A."/>
            <person name="Nguyen N.H."/>
            <person name="Vilgalys R."/>
            <person name="Ruytinx J."/>
            <person name="Liao H.L."/>
            <person name="Branco S."/>
            <person name="Kuo A."/>
            <person name="LaButti K."/>
            <person name="Lipzen A."/>
            <person name="Andreopoulos W."/>
            <person name="Pangilinan J."/>
            <person name="Riley R."/>
            <person name="Hundley H."/>
            <person name="Na H."/>
            <person name="Barry K."/>
            <person name="Grigoriev I.V."/>
            <person name="Stajich J.E."/>
            <person name="Kennedy P.G."/>
        </authorList>
    </citation>
    <scope>NUCLEOTIDE SEQUENCE</scope>
    <source>
        <strain evidence="1">FC203</strain>
    </source>
</reference>
<dbReference type="AlphaFoldDB" id="A0AAD4HL89"/>
<accession>A0AAD4HL89</accession>
<dbReference type="Proteomes" id="UP001195769">
    <property type="component" value="Unassembled WGS sequence"/>
</dbReference>
<evidence type="ECO:0000313" key="1">
    <source>
        <dbReference type="EMBL" id="KAG1900296.1"/>
    </source>
</evidence>
<feature type="non-terminal residue" evidence="1">
    <location>
        <position position="61"/>
    </location>
</feature>
<sequence length="61" mass="6733">NVSSNDTMIEVLSDLIPSFPGDPNHARCFNHVITLIAKSLIHQFNVPKGMVDVALDDAERE</sequence>
<gene>
    <name evidence="1" type="ORF">F5891DRAFT_934578</name>
</gene>
<dbReference type="RefSeq" id="XP_041225872.1">
    <property type="nucleotide sequence ID" value="XM_041374022.1"/>
</dbReference>
<protein>
    <submittedName>
        <fullName evidence="1">Uncharacterized protein</fullName>
    </submittedName>
</protein>
<evidence type="ECO:0000313" key="2">
    <source>
        <dbReference type="Proteomes" id="UP001195769"/>
    </source>
</evidence>
<comment type="caution">
    <text evidence="1">The sequence shown here is derived from an EMBL/GenBank/DDBJ whole genome shotgun (WGS) entry which is preliminary data.</text>
</comment>
<organism evidence="1 2">
    <name type="scientific">Suillus fuscotomentosus</name>
    <dbReference type="NCBI Taxonomy" id="1912939"/>
    <lineage>
        <taxon>Eukaryota</taxon>
        <taxon>Fungi</taxon>
        <taxon>Dikarya</taxon>
        <taxon>Basidiomycota</taxon>
        <taxon>Agaricomycotina</taxon>
        <taxon>Agaricomycetes</taxon>
        <taxon>Agaricomycetidae</taxon>
        <taxon>Boletales</taxon>
        <taxon>Suillineae</taxon>
        <taxon>Suillaceae</taxon>
        <taxon>Suillus</taxon>
    </lineage>
</organism>
<dbReference type="GeneID" id="64668320"/>
<feature type="non-terminal residue" evidence="1">
    <location>
        <position position="1"/>
    </location>
</feature>
<keyword evidence="2" id="KW-1185">Reference proteome</keyword>
<name>A0AAD4HL89_9AGAM</name>
<dbReference type="EMBL" id="JABBWK010000027">
    <property type="protein sequence ID" value="KAG1900296.1"/>
    <property type="molecule type" value="Genomic_DNA"/>
</dbReference>